<proteinExistence type="inferred from homology"/>
<organism evidence="3 4">
    <name type="scientific">Natronosporangium hydrolyticum</name>
    <dbReference type="NCBI Taxonomy" id="2811111"/>
    <lineage>
        <taxon>Bacteria</taxon>
        <taxon>Bacillati</taxon>
        <taxon>Actinomycetota</taxon>
        <taxon>Actinomycetes</taxon>
        <taxon>Micromonosporales</taxon>
        <taxon>Micromonosporaceae</taxon>
        <taxon>Natronosporangium</taxon>
    </lineage>
</organism>
<evidence type="ECO:0000313" key="4">
    <source>
        <dbReference type="Proteomes" id="UP000662857"/>
    </source>
</evidence>
<dbReference type="InterPro" id="IPR001387">
    <property type="entry name" value="Cro/C1-type_HTH"/>
</dbReference>
<evidence type="ECO:0000259" key="2">
    <source>
        <dbReference type="PROSITE" id="PS50943"/>
    </source>
</evidence>
<reference evidence="3" key="1">
    <citation type="submission" date="2021-02" db="EMBL/GenBank/DDBJ databases">
        <title>Natrosporangium hydrolyticum gen. nov., sp. nov, a haloalkaliphilic actinobacterium from a soda solonchak soil.</title>
        <authorList>
            <person name="Sorokin D.Y."/>
            <person name="Khijniak T.V."/>
            <person name="Zakharycheva A.P."/>
            <person name="Boueva O.V."/>
            <person name="Ariskina E.V."/>
            <person name="Hahnke R.L."/>
            <person name="Bunk B."/>
            <person name="Sproer C."/>
            <person name="Schumann P."/>
            <person name="Evtushenko L.I."/>
            <person name="Kublanov I.V."/>
        </authorList>
    </citation>
    <scope>NUCLEOTIDE SEQUENCE</scope>
    <source>
        <strain evidence="3">DSM 106523</strain>
    </source>
</reference>
<dbReference type="Proteomes" id="UP000662857">
    <property type="component" value="Chromosome"/>
</dbReference>
<dbReference type="PANTHER" id="PTHR43236">
    <property type="entry name" value="ANTITOXIN HIGA1"/>
    <property type="match status" value="1"/>
</dbReference>
<dbReference type="InterPro" id="IPR010982">
    <property type="entry name" value="Lambda_DNA-bd_dom_sf"/>
</dbReference>
<dbReference type="Pfam" id="PF06114">
    <property type="entry name" value="Peptidase_M78"/>
    <property type="match status" value="1"/>
</dbReference>
<protein>
    <submittedName>
        <fullName evidence="3">Helix-turn-helix domain-containing protein</fullName>
    </submittedName>
</protein>
<dbReference type="PANTHER" id="PTHR43236:SF1">
    <property type="entry name" value="BLL7220 PROTEIN"/>
    <property type="match status" value="1"/>
</dbReference>
<name>A0A895YFQ2_9ACTN</name>
<dbReference type="InterPro" id="IPR010359">
    <property type="entry name" value="IrrE_HExxH"/>
</dbReference>
<dbReference type="InterPro" id="IPR052345">
    <property type="entry name" value="Rad_response_metalloprotease"/>
</dbReference>
<dbReference type="KEGG" id="nhy:JQS43_10660"/>
<dbReference type="Gene3D" id="1.10.260.40">
    <property type="entry name" value="lambda repressor-like DNA-binding domains"/>
    <property type="match status" value="1"/>
</dbReference>
<feature type="domain" description="HTH cro/C1-type" evidence="2">
    <location>
        <begin position="14"/>
        <end position="68"/>
    </location>
</feature>
<dbReference type="GO" id="GO:0003677">
    <property type="term" value="F:DNA binding"/>
    <property type="evidence" value="ECO:0007669"/>
    <property type="project" value="InterPro"/>
</dbReference>
<dbReference type="RefSeq" id="WP_239678922.1">
    <property type="nucleotide sequence ID" value="NZ_CP070499.1"/>
</dbReference>
<dbReference type="CDD" id="cd00093">
    <property type="entry name" value="HTH_XRE"/>
    <property type="match status" value="1"/>
</dbReference>
<accession>A0A895YFQ2</accession>
<dbReference type="EMBL" id="CP070499">
    <property type="protein sequence ID" value="QSB16694.1"/>
    <property type="molecule type" value="Genomic_DNA"/>
</dbReference>
<dbReference type="Gene3D" id="1.10.10.2910">
    <property type="match status" value="1"/>
</dbReference>
<evidence type="ECO:0000256" key="1">
    <source>
        <dbReference type="ARBA" id="ARBA00007227"/>
    </source>
</evidence>
<gene>
    <name evidence="3" type="ORF">JQS43_10660</name>
</gene>
<evidence type="ECO:0000313" key="3">
    <source>
        <dbReference type="EMBL" id="QSB16694.1"/>
    </source>
</evidence>
<dbReference type="SMART" id="SM00530">
    <property type="entry name" value="HTH_XRE"/>
    <property type="match status" value="1"/>
</dbReference>
<keyword evidence="4" id="KW-1185">Reference proteome</keyword>
<dbReference type="AlphaFoldDB" id="A0A895YFQ2"/>
<dbReference type="Pfam" id="PF01381">
    <property type="entry name" value="HTH_3"/>
    <property type="match status" value="1"/>
</dbReference>
<dbReference type="SUPFAM" id="SSF47413">
    <property type="entry name" value="lambda repressor-like DNA-binding domains"/>
    <property type="match status" value="1"/>
</dbReference>
<comment type="similarity">
    <text evidence="1">Belongs to the short-chain fatty acyl-CoA assimilation regulator (ScfR) family.</text>
</comment>
<dbReference type="PROSITE" id="PS50943">
    <property type="entry name" value="HTH_CROC1"/>
    <property type="match status" value="1"/>
</dbReference>
<sequence length="365" mass="40094">MADSGEWIMIGELVRQARRGAGLSQDELAREVALDRTMIAKIEAGSRRIDAMELIRIAGALDVPVDYLLEPRPSVISHRADLLADDSDTEFDRSAQRLEVVLTGWLRDIRQMVDGGSLRPSPPVHYPGRIETQADGREAARWLRRVRKIDNEPIESLLDFNERSGQYVLVTPLEGDGASLIEGDLAVAVVSASGNPGRRRATAAHELGHLVLGDEYATDLAVHLSRDDREAVVNAFAAELLLPASAFGARGDSDARIREELVGLAARYRTSWSLALRQAEQAGWLDPSTRIRWGQITPTRAEFLDAVGWAPQPDLDALRVPPGYSHAVLDAWRRDLITDARAIELLHGTIKPEDLPPRSDAGLAP</sequence>